<dbReference type="InterPro" id="IPR036942">
    <property type="entry name" value="Beta-barrel_TonB_sf"/>
</dbReference>
<keyword evidence="7" id="KW-0614">Plasmid</keyword>
<dbReference type="Pfam" id="PF04773">
    <property type="entry name" value="FecR"/>
    <property type="match status" value="1"/>
</dbReference>
<evidence type="ECO:0000256" key="3">
    <source>
        <dbReference type="ARBA" id="ARBA00023237"/>
    </source>
</evidence>
<dbReference type="EMBL" id="CP133152">
    <property type="protein sequence ID" value="WVT07696.1"/>
    <property type="molecule type" value="Genomic_DNA"/>
</dbReference>
<sequence>MRNLKFAVAAFAVLGSVLPSAAEIFPRASSPEGSVIARKAGEEIRFIDIDAWRTVEVNQDLLAGDVLRTNATGNLALLFADDTQMRMGRNTALLVKKIGQDSDSQLSLQSGIIWARAKRGGSGLTIETPAATAAIRGTDWTLRVTGNGDTTLSVLEGSVELKNAQGSVTVNQGEGALAAIGQAPRKYILVNLEEREQILLYTELRGAFAGLPVSGLRGRETRARRDVILAMEPARRSNEDWVALAEALLSSDGRAAAKDALVHLRRPLPASLEARAKLVEAMIAGQELRYAEASRLFAAAMPHLPQNRRAAAAFGQWFADALAHPDRETAPPAADAYADDPVAAMARATAASHVLGQAEAIKILKAAEDRFPNDARLPAMRADLAFQLDRRDEVREALARARAIDPEEPAYLLANARFRATLSSDLDGALTDLKRATKIAPGDDAAWNELGIVQSDRNAIVEADAAHRRAIELNPENAILHANYARFLMDNDQIAAAKAEIDQAEALDPRSYAVLAAKGRYLLRIGKTEEGEKTLLEASAVNPTYGDSLIGLAIGSYQLGQEEEAAQALDNADRFDPDNPSISLIRSGIALDQYRADEAIAEAREALRRRQARGGYYSGYDANRQVSSFLGIALDNVGLNEWSQYYADRSYDPFRSTTYLDEAAAGRVSPFEGFSPLLSPSERTQVGSSSVSSNLQALLLDPLAVASPTIRNPLERTSFFEAAIGGGLILQDGELGWKSDILVQGTSYASPPISYYLQADVLRPDSPRTNDRDDITGANFAVGIHPSLEDNVYLFGNIIDLDTGFPGQTWSPTPFDARKTRFSDLGVGWSHTFGERNLLQAFGVVGDTELDQSVDLVDRIGPYRVEQETEEETAIIGVSHLYGLGPVTLRYGAETGRFHTRDAAIYTDLPTGSVFFVDRFSDKGNATRAYTDATWDVSDDLQFQGGVYVNWLEDVADDCPCVDPRIGVAWSPVENHWLRALYREDTRFSSKYTLSPVSTVELTPLDLPLFIGGSAKTAALRWEAEWSERFFTSVEYQHQRFDGLSLDVPELLGSFDTTSGEIDRVHVSANYWIGEGLGTFGSFTWNHSVDLTPGSGGEFQVPLVPDYRAQVGLTVVHPSRIKVTMAQTFVGERVGAPFGIELESYATTDAAITWESPSGHLELGLQLLNAFDNNFELALGIPGPGRTILGSVRAKF</sequence>
<evidence type="ECO:0000259" key="6">
    <source>
        <dbReference type="Pfam" id="PF04773"/>
    </source>
</evidence>
<proteinExistence type="predicted"/>
<keyword evidence="8" id="KW-1185">Reference proteome</keyword>
<accession>A0ABZ2BJN4</accession>
<dbReference type="InterPro" id="IPR011990">
    <property type="entry name" value="TPR-like_helical_dom_sf"/>
</dbReference>
<dbReference type="InterPro" id="IPR006860">
    <property type="entry name" value="FecR"/>
</dbReference>
<keyword evidence="5" id="KW-0732">Signal</keyword>
<geneLocation type="plasmid" evidence="7 8">
    <name>pSchITTGS70d</name>
</geneLocation>
<evidence type="ECO:0000313" key="7">
    <source>
        <dbReference type="EMBL" id="WVT07696.1"/>
    </source>
</evidence>
<evidence type="ECO:0000256" key="5">
    <source>
        <dbReference type="SAM" id="SignalP"/>
    </source>
</evidence>
<dbReference type="RefSeq" id="WP_331376712.1">
    <property type="nucleotide sequence ID" value="NZ_CP133152.1"/>
</dbReference>
<name>A0ABZ2BJN4_9HYPH</name>
<feature type="signal peptide" evidence="5">
    <location>
        <begin position="1"/>
        <end position="21"/>
    </location>
</feature>
<protein>
    <submittedName>
        <fullName evidence="7">FecR domain-containing protein</fullName>
    </submittedName>
</protein>
<dbReference type="Proteomes" id="UP001432360">
    <property type="component" value="Plasmid pSchITTGS70d"/>
</dbReference>
<dbReference type="InterPro" id="IPR019734">
    <property type="entry name" value="TPR_rpt"/>
</dbReference>
<evidence type="ECO:0000256" key="4">
    <source>
        <dbReference type="PROSITE-ProRule" id="PRU00339"/>
    </source>
</evidence>
<evidence type="ECO:0000256" key="1">
    <source>
        <dbReference type="ARBA" id="ARBA00004442"/>
    </source>
</evidence>
<feature type="repeat" description="TPR" evidence="4">
    <location>
        <begin position="444"/>
        <end position="477"/>
    </location>
</feature>
<keyword evidence="3" id="KW-0998">Cell outer membrane</keyword>
<dbReference type="PROSITE" id="PS50005">
    <property type="entry name" value="TPR"/>
    <property type="match status" value="1"/>
</dbReference>
<keyword evidence="4" id="KW-0802">TPR repeat</keyword>
<dbReference type="PANTHER" id="PTHR38731">
    <property type="entry name" value="LIPL45-RELATED LIPOPROTEIN-RELATED"/>
    <property type="match status" value="1"/>
</dbReference>
<dbReference type="SUPFAM" id="SSF48452">
    <property type="entry name" value="TPR-like"/>
    <property type="match status" value="2"/>
</dbReference>
<gene>
    <name evidence="7" type="ORF">RB548_26360</name>
</gene>
<comment type="subcellular location">
    <subcellularLocation>
        <location evidence="1">Cell outer membrane</location>
    </subcellularLocation>
</comment>
<feature type="domain" description="FecR protein" evidence="6">
    <location>
        <begin position="65"/>
        <end position="160"/>
    </location>
</feature>
<evidence type="ECO:0000256" key="2">
    <source>
        <dbReference type="ARBA" id="ARBA00023136"/>
    </source>
</evidence>
<evidence type="ECO:0000313" key="8">
    <source>
        <dbReference type="Proteomes" id="UP001432360"/>
    </source>
</evidence>
<dbReference type="SMART" id="SM00028">
    <property type="entry name" value="TPR"/>
    <property type="match status" value="5"/>
</dbReference>
<dbReference type="Gene3D" id="1.25.40.10">
    <property type="entry name" value="Tetratricopeptide repeat domain"/>
    <property type="match status" value="1"/>
</dbReference>
<dbReference type="Gene3D" id="2.40.170.20">
    <property type="entry name" value="TonB-dependent receptor, beta-barrel domain"/>
    <property type="match status" value="1"/>
</dbReference>
<dbReference type="SUPFAM" id="SSF56935">
    <property type="entry name" value="Porins"/>
    <property type="match status" value="1"/>
</dbReference>
<feature type="chain" id="PRO_5046724263" evidence="5">
    <location>
        <begin position="22"/>
        <end position="1196"/>
    </location>
</feature>
<organism evidence="7 8">
    <name type="scientific">Sinorhizobium chiapasense</name>
    <dbReference type="NCBI Taxonomy" id="501572"/>
    <lineage>
        <taxon>Bacteria</taxon>
        <taxon>Pseudomonadati</taxon>
        <taxon>Pseudomonadota</taxon>
        <taxon>Alphaproteobacteria</taxon>
        <taxon>Hyphomicrobiales</taxon>
        <taxon>Rhizobiaceae</taxon>
        <taxon>Sinorhizobium/Ensifer group</taxon>
        <taxon>Sinorhizobium</taxon>
    </lineage>
</organism>
<dbReference type="Gene3D" id="2.60.120.1440">
    <property type="match status" value="1"/>
</dbReference>
<reference evidence="7" key="1">
    <citation type="submission" date="2023-08" db="EMBL/GenBank/DDBJ databases">
        <title>Complete genome sequence of Sinorhizobium chiapanecum ITTG S70 isolated from Acaciella angustissima nodules in Chiapas-Mexico.</title>
        <authorList>
            <person name="Rincon-Rosales R."/>
            <person name="Rogel M.A."/>
            <person name="Rincon-Medina C.I."/>
            <person name="Guerrero G."/>
            <person name="Manzano-Gomez L.A."/>
            <person name="Lopez-Lopez A."/>
            <person name="Rincon Molina F.A."/>
            <person name="Martinez-Romero E."/>
        </authorList>
    </citation>
    <scope>NUCLEOTIDE SEQUENCE</scope>
    <source>
        <strain evidence="7">ITTG S70</strain>
        <plasmid evidence="7">pSchITTGS70d</plasmid>
    </source>
</reference>
<keyword evidence="2" id="KW-0472">Membrane</keyword>